<dbReference type="GO" id="GO:0005886">
    <property type="term" value="C:plasma membrane"/>
    <property type="evidence" value="ECO:0007669"/>
    <property type="project" value="UniProtKB-SubCell"/>
</dbReference>
<evidence type="ECO:0000256" key="1">
    <source>
        <dbReference type="ARBA" id="ARBA00004651"/>
    </source>
</evidence>
<comment type="subcellular location">
    <subcellularLocation>
        <location evidence="1">Cell membrane</location>
        <topology evidence="1">Multi-pass membrane protein</topology>
    </subcellularLocation>
</comment>
<organism evidence="11 12">
    <name type="scientific">Parafilimonas terrae</name>
    <dbReference type="NCBI Taxonomy" id="1465490"/>
    <lineage>
        <taxon>Bacteria</taxon>
        <taxon>Pseudomonadati</taxon>
        <taxon>Bacteroidota</taxon>
        <taxon>Chitinophagia</taxon>
        <taxon>Chitinophagales</taxon>
        <taxon>Chitinophagaceae</taxon>
        <taxon>Parafilimonas</taxon>
    </lineage>
</organism>
<dbReference type="Pfam" id="PF05552">
    <property type="entry name" value="MS_channel_1st_1"/>
    <property type="match status" value="1"/>
</dbReference>
<feature type="transmembrane region" description="Helical" evidence="7">
    <location>
        <begin position="59"/>
        <end position="82"/>
    </location>
</feature>
<protein>
    <submittedName>
        <fullName evidence="11">Small conductance mechanosensitive channel</fullName>
    </submittedName>
</protein>
<dbReference type="PANTHER" id="PTHR30221:SF1">
    <property type="entry name" value="SMALL-CONDUCTANCE MECHANOSENSITIVE CHANNEL"/>
    <property type="match status" value="1"/>
</dbReference>
<feature type="transmembrane region" description="Helical" evidence="7">
    <location>
        <begin position="20"/>
        <end position="39"/>
    </location>
</feature>
<feature type="domain" description="Mechanosensitive ion channel MscS" evidence="8">
    <location>
        <begin position="105"/>
        <end position="171"/>
    </location>
</feature>
<feature type="domain" description="Mechanosensitive ion channel transmembrane helices 2/3" evidence="10">
    <location>
        <begin position="63"/>
        <end position="103"/>
    </location>
</feature>
<feature type="transmembrane region" description="Helical" evidence="7">
    <location>
        <begin position="88"/>
        <end position="118"/>
    </location>
</feature>
<feature type="domain" description="Mechanosensitive ion channel MscS C-terminal" evidence="9">
    <location>
        <begin position="177"/>
        <end position="257"/>
    </location>
</feature>
<keyword evidence="5 7" id="KW-1133">Transmembrane helix</keyword>
<keyword evidence="6 7" id="KW-0472">Membrane</keyword>
<keyword evidence="4 7" id="KW-0812">Transmembrane</keyword>
<dbReference type="PANTHER" id="PTHR30221">
    <property type="entry name" value="SMALL-CONDUCTANCE MECHANOSENSITIVE CHANNEL"/>
    <property type="match status" value="1"/>
</dbReference>
<dbReference type="InterPro" id="IPR023408">
    <property type="entry name" value="MscS_beta-dom_sf"/>
</dbReference>
<dbReference type="Gene3D" id="2.30.30.60">
    <property type="match status" value="1"/>
</dbReference>
<dbReference type="RefSeq" id="WP_090656310.1">
    <property type="nucleotide sequence ID" value="NZ_FOXQ01000003.1"/>
</dbReference>
<evidence type="ECO:0000259" key="8">
    <source>
        <dbReference type="Pfam" id="PF00924"/>
    </source>
</evidence>
<reference evidence="11 12" key="1">
    <citation type="submission" date="2016-10" db="EMBL/GenBank/DDBJ databases">
        <authorList>
            <person name="de Groot N.N."/>
        </authorList>
    </citation>
    <scope>NUCLEOTIDE SEQUENCE [LARGE SCALE GENOMIC DNA]</scope>
    <source>
        <strain evidence="11 12">DSM 28286</strain>
    </source>
</reference>
<evidence type="ECO:0000259" key="10">
    <source>
        <dbReference type="Pfam" id="PF21088"/>
    </source>
</evidence>
<dbReference type="Pfam" id="PF21082">
    <property type="entry name" value="MS_channel_3rd"/>
    <property type="match status" value="1"/>
</dbReference>
<dbReference type="InterPro" id="IPR045275">
    <property type="entry name" value="MscS_archaea/bacteria_type"/>
</dbReference>
<evidence type="ECO:0000259" key="9">
    <source>
        <dbReference type="Pfam" id="PF21082"/>
    </source>
</evidence>
<dbReference type="SUPFAM" id="SSF50182">
    <property type="entry name" value="Sm-like ribonucleoproteins"/>
    <property type="match status" value="1"/>
</dbReference>
<dbReference type="Gene3D" id="1.10.287.1260">
    <property type="match status" value="1"/>
</dbReference>
<keyword evidence="12" id="KW-1185">Reference proteome</keyword>
<keyword evidence="3" id="KW-1003">Cell membrane</keyword>
<dbReference type="AlphaFoldDB" id="A0A1I5U2M2"/>
<dbReference type="STRING" id="1465490.SAMN05444277_10327"/>
<dbReference type="Pfam" id="PF21088">
    <property type="entry name" value="MS_channel_1st"/>
    <property type="match status" value="1"/>
</dbReference>
<evidence type="ECO:0000313" key="12">
    <source>
        <dbReference type="Proteomes" id="UP000199031"/>
    </source>
</evidence>
<evidence type="ECO:0000256" key="3">
    <source>
        <dbReference type="ARBA" id="ARBA00022475"/>
    </source>
</evidence>
<evidence type="ECO:0000256" key="6">
    <source>
        <dbReference type="ARBA" id="ARBA00023136"/>
    </source>
</evidence>
<comment type="similarity">
    <text evidence="2">Belongs to the MscS (TC 1.A.23) family.</text>
</comment>
<dbReference type="InterPro" id="IPR011014">
    <property type="entry name" value="MscS_channel_TM-2"/>
</dbReference>
<dbReference type="SUPFAM" id="SSF82861">
    <property type="entry name" value="Mechanosensitive channel protein MscS (YggB), transmembrane region"/>
    <property type="match status" value="1"/>
</dbReference>
<dbReference type="Proteomes" id="UP000199031">
    <property type="component" value="Unassembled WGS sequence"/>
</dbReference>
<evidence type="ECO:0000313" key="11">
    <source>
        <dbReference type="EMBL" id="SFP89533.1"/>
    </source>
</evidence>
<dbReference type="InterPro" id="IPR008910">
    <property type="entry name" value="MSC_TM_helix"/>
</dbReference>
<dbReference type="EMBL" id="FOXQ01000003">
    <property type="protein sequence ID" value="SFP89533.1"/>
    <property type="molecule type" value="Genomic_DNA"/>
</dbReference>
<name>A0A1I5U2M2_9BACT</name>
<dbReference type="InterPro" id="IPR049142">
    <property type="entry name" value="MS_channel_1st"/>
</dbReference>
<evidence type="ECO:0000256" key="2">
    <source>
        <dbReference type="ARBA" id="ARBA00008017"/>
    </source>
</evidence>
<gene>
    <name evidence="11" type="ORF">SAMN05444277_10327</name>
</gene>
<accession>A0A1I5U2M2</accession>
<dbReference type="GO" id="GO:0008381">
    <property type="term" value="F:mechanosensitive monoatomic ion channel activity"/>
    <property type="evidence" value="ECO:0007669"/>
    <property type="project" value="InterPro"/>
</dbReference>
<dbReference type="InterPro" id="IPR049278">
    <property type="entry name" value="MS_channel_C"/>
</dbReference>
<evidence type="ECO:0000256" key="5">
    <source>
        <dbReference type="ARBA" id="ARBA00022989"/>
    </source>
</evidence>
<dbReference type="InterPro" id="IPR010920">
    <property type="entry name" value="LSM_dom_sf"/>
</dbReference>
<dbReference type="Pfam" id="PF00924">
    <property type="entry name" value="MS_channel_2nd"/>
    <property type="match status" value="1"/>
</dbReference>
<dbReference type="InterPro" id="IPR006685">
    <property type="entry name" value="MscS_channel_2nd"/>
</dbReference>
<sequence>MDNITKMYENIQVLFATYGLKILGAILFFIIGLWITNIITRLLGKLMVRRGFDVSLQSFLLSLISIGLKVLLLVSVAGMIGIETTSFIAVIGALGLAVGLALQGSLANFAGGVLILLFKPFKVGDLIESNGQIGTVHEIQIFNTILLTPDNKTTIIANAMVSNGIITNYSRHGSIRVDLSMNVAADNDMDKVRAIAIEVMNKDENILKDPAPGVFVSKLGGYFNELSIRPYSTVENYWSVYFGTLEKIQKAFTENNITAPVPSQVLISKTA</sequence>
<dbReference type="Gene3D" id="3.30.70.100">
    <property type="match status" value="1"/>
</dbReference>
<evidence type="ECO:0000256" key="7">
    <source>
        <dbReference type="SAM" id="Phobius"/>
    </source>
</evidence>
<evidence type="ECO:0000256" key="4">
    <source>
        <dbReference type="ARBA" id="ARBA00022692"/>
    </source>
</evidence>
<proteinExistence type="inferred from homology"/>
<dbReference type="InterPro" id="IPR011066">
    <property type="entry name" value="MscS_channel_C_sf"/>
</dbReference>
<dbReference type="SUPFAM" id="SSF82689">
    <property type="entry name" value="Mechanosensitive channel protein MscS (YggB), C-terminal domain"/>
    <property type="match status" value="1"/>
</dbReference>
<dbReference type="OrthoDB" id="9809206at2"/>